<comment type="caution">
    <text evidence="2">The sequence shown here is derived from an EMBL/GenBank/DDBJ whole genome shotgun (WGS) entry which is preliminary data.</text>
</comment>
<dbReference type="AlphaFoldDB" id="A0A392NE69"/>
<sequence length="94" mass="10555">MEKSGSQSLSSKKESQKMVAPPRVRQKRAARKRKPEIVIISSSESDDSADADYMEFLRTYNPNEEDSECSQGSQLTVESKLRTPKASTTQKKSK</sequence>
<feature type="compositionally biased region" description="Acidic residues" evidence="1">
    <location>
        <begin position="44"/>
        <end position="53"/>
    </location>
</feature>
<keyword evidence="3" id="KW-1185">Reference proteome</keyword>
<proteinExistence type="predicted"/>
<accession>A0A392NE69</accession>
<reference evidence="2 3" key="1">
    <citation type="journal article" date="2018" name="Front. Plant Sci.">
        <title>Red Clover (Trifolium pratense) and Zigzag Clover (T. medium) - A Picture of Genomic Similarities and Differences.</title>
        <authorList>
            <person name="Dluhosova J."/>
            <person name="Istvanek J."/>
            <person name="Nedelnik J."/>
            <person name="Repkova J."/>
        </authorList>
    </citation>
    <scope>NUCLEOTIDE SEQUENCE [LARGE SCALE GENOMIC DNA]</scope>
    <source>
        <strain evidence="3">cv. 10/8</strain>
        <tissue evidence="2">Leaf</tissue>
    </source>
</reference>
<feature type="compositionally biased region" description="Polar residues" evidence="1">
    <location>
        <begin position="85"/>
        <end position="94"/>
    </location>
</feature>
<feature type="compositionally biased region" description="Low complexity" evidence="1">
    <location>
        <begin position="1"/>
        <end position="10"/>
    </location>
</feature>
<feature type="region of interest" description="Disordered" evidence="1">
    <location>
        <begin position="1"/>
        <end position="94"/>
    </location>
</feature>
<dbReference type="Proteomes" id="UP000265520">
    <property type="component" value="Unassembled WGS sequence"/>
</dbReference>
<gene>
    <name evidence="2" type="ORF">A2U01_0018352</name>
</gene>
<evidence type="ECO:0000313" key="3">
    <source>
        <dbReference type="Proteomes" id="UP000265520"/>
    </source>
</evidence>
<dbReference type="EMBL" id="LXQA010034747">
    <property type="protein sequence ID" value="MCH97358.1"/>
    <property type="molecule type" value="Genomic_DNA"/>
</dbReference>
<feature type="compositionally biased region" description="Basic residues" evidence="1">
    <location>
        <begin position="24"/>
        <end position="34"/>
    </location>
</feature>
<name>A0A392NE69_9FABA</name>
<evidence type="ECO:0000256" key="1">
    <source>
        <dbReference type="SAM" id="MobiDB-lite"/>
    </source>
</evidence>
<protein>
    <submittedName>
        <fullName evidence="2">Uncharacterized protein</fullName>
    </submittedName>
</protein>
<organism evidence="2 3">
    <name type="scientific">Trifolium medium</name>
    <dbReference type="NCBI Taxonomy" id="97028"/>
    <lineage>
        <taxon>Eukaryota</taxon>
        <taxon>Viridiplantae</taxon>
        <taxon>Streptophyta</taxon>
        <taxon>Embryophyta</taxon>
        <taxon>Tracheophyta</taxon>
        <taxon>Spermatophyta</taxon>
        <taxon>Magnoliopsida</taxon>
        <taxon>eudicotyledons</taxon>
        <taxon>Gunneridae</taxon>
        <taxon>Pentapetalae</taxon>
        <taxon>rosids</taxon>
        <taxon>fabids</taxon>
        <taxon>Fabales</taxon>
        <taxon>Fabaceae</taxon>
        <taxon>Papilionoideae</taxon>
        <taxon>50 kb inversion clade</taxon>
        <taxon>NPAAA clade</taxon>
        <taxon>Hologalegina</taxon>
        <taxon>IRL clade</taxon>
        <taxon>Trifolieae</taxon>
        <taxon>Trifolium</taxon>
    </lineage>
</organism>
<evidence type="ECO:0000313" key="2">
    <source>
        <dbReference type="EMBL" id="MCH97358.1"/>
    </source>
</evidence>